<evidence type="ECO:0000313" key="2">
    <source>
        <dbReference type="Proteomes" id="UP001589585"/>
    </source>
</evidence>
<name>A0ABV5FDJ5_9FLAO</name>
<comment type="caution">
    <text evidence="1">The sequence shown here is derived from an EMBL/GenBank/DDBJ whole genome shotgun (WGS) entry which is preliminary data.</text>
</comment>
<reference evidence="1 2" key="1">
    <citation type="submission" date="2024-09" db="EMBL/GenBank/DDBJ databases">
        <authorList>
            <person name="Sun Q."/>
            <person name="Mori K."/>
        </authorList>
    </citation>
    <scope>NUCLEOTIDE SEQUENCE [LARGE SCALE GENOMIC DNA]</scope>
    <source>
        <strain evidence="1 2">CECT 8622</strain>
    </source>
</reference>
<keyword evidence="2" id="KW-1185">Reference proteome</keyword>
<dbReference type="EMBL" id="JBHMFC010000077">
    <property type="protein sequence ID" value="MFB9057519.1"/>
    <property type="molecule type" value="Genomic_DNA"/>
</dbReference>
<evidence type="ECO:0008006" key="3">
    <source>
        <dbReference type="Google" id="ProtNLM"/>
    </source>
</evidence>
<sequence length="156" mass="17817">MKRYLIVLTIIIFYSCSEYKGEKDSTAYDSVEITFDGYGDYEIDGKLKISIANPLDVKELNRLKNQSQRKWFANLKSTEFFMRLVYTNSNTGEQLLISISKSTNSSPTIEYGSGTLFDGKYKNSELVSYISSLIKLDVIKKHKGSLSQEEYSNIIN</sequence>
<accession>A0ABV5FDJ5</accession>
<proteinExistence type="predicted"/>
<dbReference type="RefSeq" id="WP_379861753.1">
    <property type="nucleotide sequence ID" value="NZ_JBHMFC010000077.1"/>
</dbReference>
<gene>
    <name evidence="1" type="ORF">ACFFU9_12285</name>
</gene>
<evidence type="ECO:0000313" key="1">
    <source>
        <dbReference type="EMBL" id="MFB9057519.1"/>
    </source>
</evidence>
<dbReference type="PROSITE" id="PS51257">
    <property type="entry name" value="PROKAR_LIPOPROTEIN"/>
    <property type="match status" value="1"/>
</dbReference>
<dbReference type="Proteomes" id="UP001589585">
    <property type="component" value="Unassembled WGS sequence"/>
</dbReference>
<organism evidence="1 2">
    <name type="scientific">Mariniflexile ostreae</name>
    <dbReference type="NCBI Taxonomy" id="1520892"/>
    <lineage>
        <taxon>Bacteria</taxon>
        <taxon>Pseudomonadati</taxon>
        <taxon>Bacteroidota</taxon>
        <taxon>Flavobacteriia</taxon>
        <taxon>Flavobacteriales</taxon>
        <taxon>Flavobacteriaceae</taxon>
        <taxon>Mariniflexile</taxon>
    </lineage>
</organism>
<protein>
    <recommendedName>
        <fullName evidence="3">DUF4825 domain-containing protein</fullName>
    </recommendedName>
</protein>